<sequence>MVTKKNGTFWLSGLLAALLTIVAVLAYDYVSARNRQADQDAAQSAEHDPLSFSWPFGWTPIPERRVANAHSEMASAVFMVGGKKVATIVVLIDRFTKHRTLDDEVAQRIKAEIRVTRKQGENVDLSPPVQDTWPGRPALRYDDSFVYSGTNQRIRQRTIFAMGSENITCSVWYAANEDDFDRYLPDVERVKSQVTCP</sequence>
<dbReference type="RefSeq" id="WP_046967485.1">
    <property type="nucleotide sequence ID" value="NZ_CP017480.1"/>
</dbReference>
<evidence type="ECO:0000313" key="2">
    <source>
        <dbReference type="Proteomes" id="UP000182987"/>
    </source>
</evidence>
<accession>A0A0G9HBL3</accession>
<dbReference type="EMBL" id="CP017480">
    <property type="protein sequence ID" value="APG05892.1"/>
    <property type="molecule type" value="Genomic_DNA"/>
</dbReference>
<proteinExistence type="predicted"/>
<dbReference type="AlphaFoldDB" id="A0A0G9HBL3"/>
<dbReference type="PATRIC" id="fig|1440763.5.peg.1707"/>
<dbReference type="KEGG" id="lrz:BJI69_19605"/>
<protein>
    <submittedName>
        <fullName evidence="1">Uncharacterized protein</fullName>
    </submittedName>
</protein>
<evidence type="ECO:0000313" key="1">
    <source>
        <dbReference type="EMBL" id="APG05892.1"/>
    </source>
</evidence>
<dbReference type="STRING" id="1440763.BJI69_19605"/>
<name>A0A0G9HBL3_9GAMM</name>
<organism evidence="1 2">
    <name type="scientific">Luteibacter rhizovicinus DSM 16549</name>
    <dbReference type="NCBI Taxonomy" id="1440763"/>
    <lineage>
        <taxon>Bacteria</taxon>
        <taxon>Pseudomonadati</taxon>
        <taxon>Pseudomonadota</taxon>
        <taxon>Gammaproteobacteria</taxon>
        <taxon>Lysobacterales</taxon>
        <taxon>Rhodanobacteraceae</taxon>
        <taxon>Luteibacter</taxon>
    </lineage>
</organism>
<gene>
    <name evidence="1" type="ORF">BJI69_19605</name>
</gene>
<reference evidence="2" key="1">
    <citation type="submission" date="2016-09" db="EMBL/GenBank/DDBJ databases">
        <authorList>
            <person name="Lysoe E."/>
        </authorList>
    </citation>
    <scope>NUCLEOTIDE SEQUENCE [LARGE SCALE GENOMIC DNA]</scope>
    <source>
        <strain evidence="2">LJ96T</strain>
    </source>
</reference>
<dbReference type="Proteomes" id="UP000182987">
    <property type="component" value="Chromosome"/>
</dbReference>
<keyword evidence="2" id="KW-1185">Reference proteome</keyword>